<feature type="coiled-coil region" evidence="1">
    <location>
        <begin position="734"/>
        <end position="842"/>
    </location>
</feature>
<dbReference type="AlphaFoldDB" id="A0A1Q3EWA3"/>
<name>A0A1Q3EWA3_CULTA</name>
<dbReference type="InterPro" id="IPR011989">
    <property type="entry name" value="ARM-like"/>
</dbReference>
<dbReference type="PANTHER" id="PTHR23161:SF2">
    <property type="entry name" value="PROTEIN CIP2A"/>
    <property type="match status" value="1"/>
</dbReference>
<dbReference type="InterPro" id="IPR016024">
    <property type="entry name" value="ARM-type_fold"/>
</dbReference>
<evidence type="ECO:0000256" key="2">
    <source>
        <dbReference type="SAM" id="MobiDB-lite"/>
    </source>
</evidence>
<evidence type="ECO:0000313" key="3">
    <source>
        <dbReference type="EMBL" id="JAV19592.1"/>
    </source>
</evidence>
<reference evidence="3" key="1">
    <citation type="submission" date="2017-01" db="EMBL/GenBank/DDBJ databases">
        <title>A deep insight into the sialotranscriptome of adult male and female Cluex tarsalis mosquitoes.</title>
        <authorList>
            <person name="Ribeiro J.M."/>
            <person name="Moreira F."/>
            <person name="Bernard K.A."/>
            <person name="Calvo E."/>
        </authorList>
    </citation>
    <scope>NUCLEOTIDE SEQUENCE</scope>
    <source>
        <strain evidence="3">Kern County</strain>
        <tissue evidence="3">Salivary glands</tissue>
    </source>
</reference>
<protein>
    <submittedName>
        <fullName evidence="3">Uncharacterized protein</fullName>
    </submittedName>
</protein>
<dbReference type="EMBL" id="GFDL01015453">
    <property type="protein sequence ID" value="JAV19592.1"/>
    <property type="molecule type" value="Transcribed_RNA"/>
</dbReference>
<feature type="region of interest" description="Disordered" evidence="2">
    <location>
        <begin position="542"/>
        <end position="571"/>
    </location>
</feature>
<evidence type="ECO:0000256" key="1">
    <source>
        <dbReference type="SAM" id="Coils"/>
    </source>
</evidence>
<dbReference type="SUPFAM" id="SSF57997">
    <property type="entry name" value="Tropomyosin"/>
    <property type="match status" value="1"/>
</dbReference>
<sequence>MSSFINDFNNHIQAYFISSTYGNETLVTNNLNHLALVQDQRTFDVSVYSTNVFFVNLHKLMGTGTKKMALMWSAVSVLEAASKWEDTRLALVRDFHYLPPLTNMLQEVHSGEQQQRLLALIELLTHGAQLESHEPFVEALILRLLALMEQGHGHKDKTELVTLALSILVNLCYRNLPMTYLLTKNISVSSFCGKIKELGLVACKMYIILERNDFMKEMDLQYLLKMSFKEVRTVLASKNSFILRHVVDYLHYIRQQDQHAADKENGHKQLSVKDNFFRDNLKEFLDDIERHSCGQLDSTTATNTRKKRKCTEDKNSSGDSASSNDVMDVLFEIMECIVALEPVGPGYRKRIADVALKWIATSKQSCARAVDLLRVVLERSLGDKDEAVRELVGACQEVLTELMAMVANNTDEKLTISFSKLLTTMVKIQSSSSTTDLDNVAEQFFQHVFSTILSSSGHSFNYSLPDSEVRVYLWALHTFNDFANLSPTLWFAKVGNLLKQKPVHFMIARGLTSGDLELTEAMMQVTAAVDFPRREVSQMVGMLSGHKRRQRSERELGQKGETAGYAAPRPPPAALSRDLLERMSQTVSQIQDAVASGQIADVSTVELIEFYNCKIAMETQLMADLRASLGGMSAQIGTLLHQNQLQAVEIDKVQRKNLPLVLKVSALENENRTLEKELNHMKSATASYDRKIGQMKHELSDYIRKYSEKNQQCGALAKELEMYRVRDGNYEKENKRLQHELNDMTKTRDESRKLLKVAEDDRQKLAEQKESDKKMYESKIREREREISKRTDLCQQLEHQLQKRDTKIEAQESELKELMGQIAVKDERIAQIENELKESESIQKAIYSLMNKGKK</sequence>
<proteinExistence type="predicted"/>
<keyword evidence="1" id="KW-0175">Coiled coil</keyword>
<dbReference type="SUPFAM" id="SSF48371">
    <property type="entry name" value="ARM repeat"/>
    <property type="match status" value="1"/>
</dbReference>
<feature type="region of interest" description="Disordered" evidence="2">
    <location>
        <begin position="300"/>
        <end position="322"/>
    </location>
</feature>
<accession>A0A1Q3EWA3</accession>
<dbReference type="InterPro" id="IPR042510">
    <property type="entry name" value="CIP2A"/>
</dbReference>
<dbReference type="PANTHER" id="PTHR23161">
    <property type="entry name" value="PROTEIN CIP2A"/>
    <property type="match status" value="1"/>
</dbReference>
<organism evidence="3">
    <name type="scientific">Culex tarsalis</name>
    <name type="common">Encephalitis mosquito</name>
    <dbReference type="NCBI Taxonomy" id="7177"/>
    <lineage>
        <taxon>Eukaryota</taxon>
        <taxon>Metazoa</taxon>
        <taxon>Ecdysozoa</taxon>
        <taxon>Arthropoda</taxon>
        <taxon>Hexapoda</taxon>
        <taxon>Insecta</taxon>
        <taxon>Pterygota</taxon>
        <taxon>Neoptera</taxon>
        <taxon>Endopterygota</taxon>
        <taxon>Diptera</taxon>
        <taxon>Nematocera</taxon>
        <taxon>Culicoidea</taxon>
        <taxon>Culicidae</taxon>
        <taxon>Culicinae</taxon>
        <taxon>Culicini</taxon>
        <taxon>Culex</taxon>
        <taxon>Culex</taxon>
    </lineage>
</organism>
<dbReference type="Gene3D" id="1.25.10.10">
    <property type="entry name" value="Leucine-rich Repeat Variant"/>
    <property type="match status" value="1"/>
</dbReference>